<evidence type="ECO:0000259" key="3">
    <source>
        <dbReference type="PROSITE" id="PS50853"/>
    </source>
</evidence>
<keyword evidence="1" id="KW-0677">Repeat</keyword>
<dbReference type="Gene3D" id="2.60.40.10">
    <property type="entry name" value="Immunoglobulins"/>
    <property type="match status" value="2"/>
</dbReference>
<dbReference type="EMBL" id="JACOME010000002">
    <property type="protein sequence ID" value="MBC3846783.1"/>
    <property type="molecule type" value="Genomic_DNA"/>
</dbReference>
<gene>
    <name evidence="4" type="ORF">H6H04_10365</name>
</gene>
<accession>A0ABR6Y3H6</accession>
<dbReference type="Proteomes" id="UP000607435">
    <property type="component" value="Unassembled WGS sequence"/>
</dbReference>
<proteinExistence type="predicted"/>
<evidence type="ECO:0000313" key="5">
    <source>
        <dbReference type="Proteomes" id="UP000607435"/>
    </source>
</evidence>
<organism evidence="4 5">
    <name type="scientific">Winogradskyella echinorum</name>
    <dbReference type="NCBI Taxonomy" id="538189"/>
    <lineage>
        <taxon>Bacteria</taxon>
        <taxon>Pseudomonadati</taxon>
        <taxon>Bacteroidota</taxon>
        <taxon>Flavobacteriia</taxon>
        <taxon>Flavobacteriales</taxon>
        <taxon>Flavobacteriaceae</taxon>
        <taxon>Winogradskyella</taxon>
    </lineage>
</organism>
<evidence type="ECO:0000256" key="2">
    <source>
        <dbReference type="SAM" id="SignalP"/>
    </source>
</evidence>
<dbReference type="PANTHER" id="PTHR46708:SF2">
    <property type="entry name" value="FIBRONECTIN TYPE-III DOMAIN-CONTAINING PROTEIN"/>
    <property type="match status" value="1"/>
</dbReference>
<name>A0ABR6Y3H6_9FLAO</name>
<feature type="domain" description="Fibronectin type-III" evidence="3">
    <location>
        <begin position="126"/>
        <end position="222"/>
    </location>
</feature>
<protein>
    <submittedName>
        <fullName evidence="4">Fibronectin type III domain-containing protein</fullName>
    </submittedName>
</protein>
<comment type="caution">
    <text evidence="4">The sequence shown here is derived from an EMBL/GenBank/DDBJ whole genome shotgun (WGS) entry which is preliminary data.</text>
</comment>
<evidence type="ECO:0000313" key="4">
    <source>
        <dbReference type="EMBL" id="MBC3846783.1"/>
    </source>
</evidence>
<keyword evidence="2" id="KW-0732">Signal</keyword>
<dbReference type="CDD" id="cd00063">
    <property type="entry name" value="FN3"/>
    <property type="match status" value="2"/>
</dbReference>
<dbReference type="InterPro" id="IPR013783">
    <property type="entry name" value="Ig-like_fold"/>
</dbReference>
<feature type="domain" description="Fibronectin type-III" evidence="3">
    <location>
        <begin position="30"/>
        <end position="120"/>
    </location>
</feature>
<feature type="signal peptide" evidence="2">
    <location>
        <begin position="1"/>
        <end position="19"/>
    </location>
</feature>
<sequence length="323" mass="35427">MKKLVLLFAISILAFSCSSGDDSDSSNCSKPTNLDVHNLTNTTATFSWSTDVDSALFQVEYGPFGFTQGSGTILTVPETYVHVQDLLAQTQYAFYVRVFCNESGEYSNWSTPFNFVTLDNNPFCDDPGNLYAQQYNDSVSHNHIDLSWSDGDFDGSQIQYGIEGFTLGNGSILTLDQTIYPSNARISGLNADTSYDFYVRNICGDAGYSSWIGPLTHSTLEEPLNPSCLDPVNFTLDQIYTTSGGADVLVFSWEAMNGESTWQLNKTGYNDAPGSGTIIDTSYNPIQLTNHTHTGAVYHFYVRAYCGTDGYSDWVGPITVTGP</sequence>
<evidence type="ECO:0000256" key="1">
    <source>
        <dbReference type="ARBA" id="ARBA00022737"/>
    </source>
</evidence>
<dbReference type="SMART" id="SM00060">
    <property type="entry name" value="FN3"/>
    <property type="match status" value="3"/>
</dbReference>
<keyword evidence="5" id="KW-1185">Reference proteome</keyword>
<dbReference type="InterPro" id="IPR050991">
    <property type="entry name" value="ECM_Regulatory_Proteins"/>
</dbReference>
<reference evidence="4 5" key="1">
    <citation type="submission" date="2020-08" db="EMBL/GenBank/DDBJ databases">
        <title>Winogradskyella ouciana sp. nov., isolated from the hadal seawater of the Mariana Trench.</title>
        <authorList>
            <person name="He X."/>
        </authorList>
    </citation>
    <scope>NUCLEOTIDE SEQUENCE [LARGE SCALE GENOMIC DNA]</scope>
    <source>
        <strain evidence="4 5">KCTC 22026</strain>
    </source>
</reference>
<dbReference type="InterPro" id="IPR036116">
    <property type="entry name" value="FN3_sf"/>
</dbReference>
<dbReference type="PROSITE" id="PS51257">
    <property type="entry name" value="PROKAR_LIPOPROTEIN"/>
    <property type="match status" value="1"/>
</dbReference>
<dbReference type="Pfam" id="PF00041">
    <property type="entry name" value="fn3"/>
    <property type="match status" value="1"/>
</dbReference>
<dbReference type="PANTHER" id="PTHR46708">
    <property type="entry name" value="TENASCIN"/>
    <property type="match status" value="1"/>
</dbReference>
<dbReference type="SUPFAM" id="SSF49265">
    <property type="entry name" value="Fibronectin type III"/>
    <property type="match status" value="1"/>
</dbReference>
<dbReference type="PROSITE" id="PS50853">
    <property type="entry name" value="FN3"/>
    <property type="match status" value="2"/>
</dbReference>
<dbReference type="RefSeq" id="WP_186845891.1">
    <property type="nucleotide sequence ID" value="NZ_JACOME010000002.1"/>
</dbReference>
<dbReference type="InterPro" id="IPR003961">
    <property type="entry name" value="FN3_dom"/>
</dbReference>
<feature type="chain" id="PRO_5046699960" evidence="2">
    <location>
        <begin position="20"/>
        <end position="323"/>
    </location>
</feature>